<evidence type="ECO:0000313" key="1">
    <source>
        <dbReference type="EMBL" id="MBC1500344.1"/>
    </source>
</evidence>
<comment type="caution">
    <text evidence="1">The sequence shown here is derived from an EMBL/GenBank/DDBJ whole genome shotgun (WGS) entry which is preliminary data.</text>
</comment>
<gene>
    <name evidence="1" type="ORF">HB943_06990</name>
</gene>
<dbReference type="AlphaFoldDB" id="A0A841Z518"/>
<protein>
    <submittedName>
        <fullName evidence="1">Uncharacterized protein</fullName>
    </submittedName>
</protein>
<accession>A0A841Z518</accession>
<dbReference type="RefSeq" id="WP_185425504.1">
    <property type="nucleotide sequence ID" value="NZ_JAARRL010000008.1"/>
</dbReference>
<proteinExistence type="predicted"/>
<dbReference type="EMBL" id="JAARRL010000008">
    <property type="protein sequence ID" value="MBC1500344.1"/>
    <property type="molecule type" value="Genomic_DNA"/>
</dbReference>
<evidence type="ECO:0000313" key="2">
    <source>
        <dbReference type="Proteomes" id="UP000564536"/>
    </source>
</evidence>
<name>A0A841Z518_9LIST</name>
<dbReference type="Pfam" id="PF19952">
    <property type="entry name" value="DUF6414"/>
    <property type="match status" value="1"/>
</dbReference>
<reference evidence="1 2" key="1">
    <citation type="submission" date="2020-03" db="EMBL/GenBank/DDBJ databases">
        <title>Soil Listeria distribution.</title>
        <authorList>
            <person name="Liao J."/>
            <person name="Wiedmann M."/>
        </authorList>
    </citation>
    <scope>NUCLEOTIDE SEQUENCE [LARGE SCALE GENOMIC DNA]</scope>
    <source>
        <strain evidence="1 2">FSL L7-1523</strain>
    </source>
</reference>
<organism evidence="1 2">
    <name type="scientific">Listeria weihenstephanensis</name>
    <dbReference type="NCBI Taxonomy" id="1006155"/>
    <lineage>
        <taxon>Bacteria</taxon>
        <taxon>Bacillati</taxon>
        <taxon>Bacillota</taxon>
        <taxon>Bacilli</taxon>
        <taxon>Bacillales</taxon>
        <taxon>Listeriaceae</taxon>
        <taxon>Listeria</taxon>
    </lineage>
</organism>
<dbReference type="InterPro" id="IPR045633">
    <property type="entry name" value="DUF6414"/>
</dbReference>
<dbReference type="Proteomes" id="UP000564536">
    <property type="component" value="Unassembled WGS sequence"/>
</dbReference>
<sequence length="250" mass="27572">MKVVYFDEGTANDYLTIKNEGLLQQKKGTNNQNKKEVTAAAKLGLGPKLSKVVDLFFSVEGSVGGSFSKSSEKIVQTSITNAILSDFLASISIEGTTSDSKIESLLNFTVSPEKNSIAYFQMISPYMIMTEGSLEAGEGISLSVNKIHEALKLSKGYYEMVALSGGAEEKIFRFNNQAFVNNYSISDLSQMNLVYYGFKVGKMEKEDLDFEKYIKKLTADKILTHIPSQVEEQVNPFSLDVYDIVLAGVI</sequence>